<sequence>MAAYKINSVDEMQYMVVTLFVVVFSLFFIYILMANSKDRAETQHGVLG</sequence>
<accession>A0A6C0HMU3</accession>
<evidence type="ECO:0000313" key="2">
    <source>
        <dbReference type="EMBL" id="QHT81697.1"/>
    </source>
</evidence>
<reference evidence="2" key="1">
    <citation type="journal article" date="2020" name="Nature">
        <title>Giant virus diversity and host interactions through global metagenomics.</title>
        <authorList>
            <person name="Schulz F."/>
            <person name="Roux S."/>
            <person name="Paez-Espino D."/>
            <person name="Jungbluth S."/>
            <person name="Walsh D.A."/>
            <person name="Denef V.J."/>
            <person name="McMahon K.D."/>
            <person name="Konstantinidis K.T."/>
            <person name="Eloe-Fadrosh E.A."/>
            <person name="Kyrpides N.C."/>
            <person name="Woyke T."/>
        </authorList>
    </citation>
    <scope>NUCLEOTIDE SEQUENCE</scope>
    <source>
        <strain evidence="2">GVMAG-M-3300023184-13</strain>
    </source>
</reference>
<keyword evidence="1" id="KW-0812">Transmembrane</keyword>
<protein>
    <submittedName>
        <fullName evidence="2">Uncharacterized protein</fullName>
    </submittedName>
</protein>
<keyword evidence="1" id="KW-1133">Transmembrane helix</keyword>
<organism evidence="2">
    <name type="scientific">viral metagenome</name>
    <dbReference type="NCBI Taxonomy" id="1070528"/>
    <lineage>
        <taxon>unclassified sequences</taxon>
        <taxon>metagenomes</taxon>
        <taxon>organismal metagenomes</taxon>
    </lineage>
</organism>
<evidence type="ECO:0000256" key="1">
    <source>
        <dbReference type="SAM" id="Phobius"/>
    </source>
</evidence>
<name>A0A6C0HMU3_9ZZZZ</name>
<dbReference type="AlphaFoldDB" id="A0A6C0HMU3"/>
<feature type="transmembrane region" description="Helical" evidence="1">
    <location>
        <begin position="12"/>
        <end position="33"/>
    </location>
</feature>
<keyword evidence="1" id="KW-0472">Membrane</keyword>
<proteinExistence type="predicted"/>
<dbReference type="EMBL" id="MN739988">
    <property type="protein sequence ID" value="QHT81697.1"/>
    <property type="molecule type" value="Genomic_DNA"/>
</dbReference>